<reference evidence="3" key="1">
    <citation type="submission" date="2022-07" db="EMBL/GenBank/DDBJ databases">
        <title>Fungi with potential for degradation of polypropylene.</title>
        <authorList>
            <person name="Gostincar C."/>
        </authorList>
    </citation>
    <scope>NUCLEOTIDE SEQUENCE</scope>
    <source>
        <strain evidence="3">EXF-13308</strain>
    </source>
</reference>
<accession>A0AA38RXU4</accession>
<feature type="chain" id="PRO_5041402796" evidence="2">
    <location>
        <begin position="22"/>
        <end position="422"/>
    </location>
</feature>
<evidence type="ECO:0000313" key="4">
    <source>
        <dbReference type="Proteomes" id="UP001174694"/>
    </source>
</evidence>
<comment type="caution">
    <text evidence="3">The sequence shown here is derived from an EMBL/GenBank/DDBJ whole genome shotgun (WGS) entry which is preliminary data.</text>
</comment>
<organism evidence="3 4">
    <name type="scientific">Pleurostoma richardsiae</name>
    <dbReference type="NCBI Taxonomy" id="41990"/>
    <lineage>
        <taxon>Eukaryota</taxon>
        <taxon>Fungi</taxon>
        <taxon>Dikarya</taxon>
        <taxon>Ascomycota</taxon>
        <taxon>Pezizomycotina</taxon>
        <taxon>Sordariomycetes</taxon>
        <taxon>Sordariomycetidae</taxon>
        <taxon>Calosphaeriales</taxon>
        <taxon>Pleurostomataceae</taxon>
        <taxon>Pleurostoma</taxon>
    </lineage>
</organism>
<dbReference type="PANTHER" id="PTHR38643:SF1">
    <property type="entry name" value="PURINE NUCLEOSIDE PERMEASE C285.05-RELATED"/>
    <property type="match status" value="1"/>
</dbReference>
<dbReference type="EMBL" id="JANBVO010000008">
    <property type="protein sequence ID" value="KAJ9150358.1"/>
    <property type="molecule type" value="Genomic_DNA"/>
</dbReference>
<keyword evidence="2" id="KW-0732">Signal</keyword>
<feature type="signal peptide" evidence="2">
    <location>
        <begin position="1"/>
        <end position="21"/>
    </location>
</feature>
<dbReference type="PANTHER" id="PTHR38643">
    <property type="entry name" value="PURINE NUCLEOSIDE PERMEASE C285.05-RELATED"/>
    <property type="match status" value="1"/>
</dbReference>
<proteinExistence type="predicted"/>
<dbReference type="GO" id="GO:0005783">
    <property type="term" value="C:endoplasmic reticulum"/>
    <property type="evidence" value="ECO:0007669"/>
    <property type="project" value="TreeGrafter"/>
</dbReference>
<sequence>MRLPVLGPVSLLMAFCQLGAAAPATRHHGKIAPRVFIISMFAPEADIWYERLPSSGLGDLMAVNISTPGLSMLFPHVHCTEDHSICQVTTGESEINAATTIAAVVLSDTFDLTKTYFIVGGIAGINPKYGTLGSVALARYAVQVALQYEFDAREMPENFTTGYLPYGTYYPDQYPTTLYGTEVFELNEALREIAFSYASKAVLSDNADAQAYRAKYEASGQIYASATEPPSILKCDSATSDVYYSGALLSEAFENTTTIWTNGTGKYCMTAQEDNATLEVFLRMAIEGLVDFARIIVMRTGSDFDRPPPGVSAFDHLRILDQNGFSIAIDNIFNAGVEIIRPILKNWDCTFKKGIKATNYIGDIFGSLGGEPDFGPGSLTDGTGVKPGGQTGDLARRGGTVSRRSVMMRRGFLAPAASSSAR</sequence>
<name>A0AA38RXU4_9PEZI</name>
<protein>
    <submittedName>
        <fullName evidence="3">Purine nucleoside permease</fullName>
    </submittedName>
</protein>
<dbReference type="Pfam" id="PF06516">
    <property type="entry name" value="NUP"/>
    <property type="match status" value="1"/>
</dbReference>
<gene>
    <name evidence="3" type="ORF">NKR23_g3835</name>
</gene>
<feature type="region of interest" description="Disordered" evidence="1">
    <location>
        <begin position="376"/>
        <end position="400"/>
    </location>
</feature>
<keyword evidence="4" id="KW-1185">Reference proteome</keyword>
<dbReference type="Proteomes" id="UP001174694">
    <property type="component" value="Unassembled WGS sequence"/>
</dbReference>
<evidence type="ECO:0000313" key="3">
    <source>
        <dbReference type="EMBL" id="KAJ9150358.1"/>
    </source>
</evidence>
<dbReference type="InterPro" id="IPR009486">
    <property type="entry name" value="Pur_nuclsid_perm"/>
</dbReference>
<dbReference type="GO" id="GO:0055085">
    <property type="term" value="P:transmembrane transport"/>
    <property type="evidence" value="ECO:0007669"/>
    <property type="project" value="InterPro"/>
</dbReference>
<evidence type="ECO:0000256" key="2">
    <source>
        <dbReference type="SAM" id="SignalP"/>
    </source>
</evidence>
<evidence type="ECO:0000256" key="1">
    <source>
        <dbReference type="SAM" id="MobiDB-lite"/>
    </source>
</evidence>
<dbReference type="AlphaFoldDB" id="A0AA38RXU4"/>